<reference evidence="3 4" key="1">
    <citation type="journal article" date="2008" name="Nature">
        <title>The Trichoplax genome and the nature of placozoans.</title>
        <authorList>
            <person name="Srivastava M."/>
            <person name="Begovic E."/>
            <person name="Chapman J."/>
            <person name="Putnam N.H."/>
            <person name="Hellsten U."/>
            <person name="Kawashima T."/>
            <person name="Kuo A."/>
            <person name="Mitros T."/>
            <person name="Salamov A."/>
            <person name="Carpenter M.L."/>
            <person name="Signorovitch A.Y."/>
            <person name="Moreno M.A."/>
            <person name="Kamm K."/>
            <person name="Grimwood J."/>
            <person name="Schmutz J."/>
            <person name="Shapiro H."/>
            <person name="Grigoriev I.V."/>
            <person name="Buss L.W."/>
            <person name="Schierwater B."/>
            <person name="Dellaporta S.L."/>
            <person name="Rokhsar D.S."/>
        </authorList>
    </citation>
    <scope>NUCLEOTIDE SEQUENCE [LARGE SCALE GENOMIC DNA]</scope>
    <source>
        <strain evidence="3 4">Grell-BS-1999</strain>
    </source>
</reference>
<evidence type="ECO:0000313" key="4">
    <source>
        <dbReference type="Proteomes" id="UP000009022"/>
    </source>
</evidence>
<dbReference type="GO" id="GO:0098793">
    <property type="term" value="C:presynapse"/>
    <property type="evidence" value="ECO:0007669"/>
    <property type="project" value="GOC"/>
</dbReference>
<organism evidence="3 4">
    <name type="scientific">Trichoplax adhaerens</name>
    <name type="common">Trichoplax reptans</name>
    <dbReference type="NCBI Taxonomy" id="10228"/>
    <lineage>
        <taxon>Eukaryota</taxon>
        <taxon>Metazoa</taxon>
        <taxon>Placozoa</taxon>
        <taxon>Uniplacotomia</taxon>
        <taxon>Trichoplacea</taxon>
        <taxon>Trichoplacidae</taxon>
        <taxon>Trichoplax</taxon>
    </lineage>
</organism>
<dbReference type="CTD" id="6749083"/>
<dbReference type="OrthoDB" id="19261at2759"/>
<dbReference type="RefSeq" id="XP_002107868.1">
    <property type="nucleotide sequence ID" value="XM_002107832.1"/>
</dbReference>
<dbReference type="GO" id="GO:0006887">
    <property type="term" value="P:exocytosis"/>
    <property type="evidence" value="ECO:0000318"/>
    <property type="project" value="GO_Central"/>
</dbReference>
<feature type="domain" description="T-SNARE coiled-coil homology" evidence="2">
    <location>
        <begin position="21"/>
        <end position="83"/>
    </location>
</feature>
<dbReference type="GO" id="GO:0031629">
    <property type="term" value="P:synaptic vesicle fusion to presynaptic active zone membrane"/>
    <property type="evidence" value="ECO:0000318"/>
    <property type="project" value="GO_Central"/>
</dbReference>
<dbReference type="Gene3D" id="1.20.5.110">
    <property type="match status" value="2"/>
</dbReference>
<keyword evidence="1" id="KW-0175">Coiled coil</keyword>
<evidence type="ECO:0000259" key="2">
    <source>
        <dbReference type="PROSITE" id="PS50192"/>
    </source>
</evidence>
<dbReference type="EMBL" id="DS985241">
    <property type="protein sequence ID" value="EDV28666.1"/>
    <property type="molecule type" value="Genomic_DNA"/>
</dbReference>
<dbReference type="KEGG" id="tad:TRIADDRAFT_66409"/>
<dbReference type="SUPFAM" id="SSF58038">
    <property type="entry name" value="SNARE fusion complex"/>
    <property type="match status" value="2"/>
</dbReference>
<dbReference type="InterPro" id="IPR000727">
    <property type="entry name" value="T_SNARE_dom"/>
</dbReference>
<name>B3RKY4_TRIAD</name>
<feature type="coiled-coil region" evidence="1">
    <location>
        <begin position="59"/>
        <end position="86"/>
    </location>
</feature>
<keyword evidence="4" id="KW-1185">Reference proteome</keyword>
<dbReference type="PANTHER" id="PTHR19305">
    <property type="entry name" value="SYNAPTOSOMAL ASSOCIATED PROTEIN"/>
    <property type="match status" value="1"/>
</dbReference>
<dbReference type="InParanoid" id="B3RKY4"/>
<dbReference type="SMART" id="SM00397">
    <property type="entry name" value="t_SNARE"/>
    <property type="match status" value="2"/>
</dbReference>
<dbReference type="GO" id="GO:0019905">
    <property type="term" value="F:syntaxin binding"/>
    <property type="evidence" value="ECO:0000318"/>
    <property type="project" value="GO_Central"/>
</dbReference>
<dbReference type="AlphaFoldDB" id="B3RKY4"/>
<dbReference type="PANTHER" id="PTHR19305:SF14">
    <property type="entry name" value="SYNAPTOSOMAL-ASSOCIATED PROTEIN-RELATED"/>
    <property type="match status" value="1"/>
</dbReference>
<dbReference type="eggNOG" id="KOG3065">
    <property type="taxonomic scope" value="Eukaryota"/>
</dbReference>
<dbReference type="PROSITE" id="PS50192">
    <property type="entry name" value="T_SNARE"/>
    <property type="match status" value="2"/>
</dbReference>
<evidence type="ECO:0000313" key="3">
    <source>
        <dbReference type="EMBL" id="EDV28666.1"/>
    </source>
</evidence>
<accession>B3RKY4</accession>
<dbReference type="GeneID" id="6749083"/>
<protein>
    <submittedName>
        <fullName evidence="3">SNAP25.3</fullName>
    </submittedName>
</protein>
<feature type="domain" description="T-SNARE coiled-coil homology" evidence="2">
    <location>
        <begin position="147"/>
        <end position="209"/>
    </location>
</feature>
<dbReference type="Proteomes" id="UP000009022">
    <property type="component" value="Unassembled WGS sequence"/>
</dbReference>
<dbReference type="GO" id="GO:0031201">
    <property type="term" value="C:SNARE complex"/>
    <property type="evidence" value="ECO:0000318"/>
    <property type="project" value="GO_Central"/>
</dbReference>
<dbReference type="GO" id="GO:0005886">
    <property type="term" value="C:plasma membrane"/>
    <property type="evidence" value="ECO:0000318"/>
    <property type="project" value="GO_Central"/>
</dbReference>
<dbReference type="GO" id="GO:0016082">
    <property type="term" value="P:synaptic vesicle priming"/>
    <property type="evidence" value="ECO:0000318"/>
    <property type="project" value="GO_Central"/>
</dbReference>
<gene>
    <name evidence="3" type="ORF">TRIADDRAFT_66409</name>
</gene>
<dbReference type="CDD" id="cd15889">
    <property type="entry name" value="SNARE_SNAP25N_23N"/>
    <property type="match status" value="1"/>
</dbReference>
<sequence length="213" mass="24079">MDMASDEEIRRELEKMEAKGSHILNQSLEITRNLVTLTQQTEAIGSQTLVVLNEQGGKLTRIEGGMENINNNMSEAEKSLADVEKCCGICPLPWRRTGTNNLKKYRYSTKEICDKISKNLPVTKQPANTSAISKSQDSDYNQNISNDFREIKINEDLLRVEGHLDKLCIQARTMTDQLDTQNEQIDRIIDQAAQNSDRIGNATKKTIKILHKS</sequence>
<dbReference type="PhylomeDB" id="B3RKY4"/>
<dbReference type="GO" id="GO:0005484">
    <property type="term" value="F:SNAP receptor activity"/>
    <property type="evidence" value="ECO:0000318"/>
    <property type="project" value="GO_Central"/>
</dbReference>
<evidence type="ECO:0000256" key="1">
    <source>
        <dbReference type="SAM" id="Coils"/>
    </source>
</evidence>
<dbReference type="STRING" id="10228.B3RKY4"/>
<dbReference type="HOGENOM" id="CLU_096939_2_0_1"/>
<proteinExistence type="predicted"/>